<protein>
    <submittedName>
        <fullName evidence="1">Uncharacterized protein</fullName>
    </submittedName>
</protein>
<proteinExistence type="predicted"/>
<reference evidence="1" key="1">
    <citation type="journal article" date="2019" name="bioRxiv">
        <title>The Genome of the Zebra Mussel, Dreissena polymorpha: A Resource for Invasive Species Research.</title>
        <authorList>
            <person name="McCartney M.A."/>
            <person name="Auch B."/>
            <person name="Kono T."/>
            <person name="Mallez S."/>
            <person name="Zhang Y."/>
            <person name="Obille A."/>
            <person name="Becker A."/>
            <person name="Abrahante J.E."/>
            <person name="Garbe J."/>
            <person name="Badalamenti J.P."/>
            <person name="Herman A."/>
            <person name="Mangelson H."/>
            <person name="Liachko I."/>
            <person name="Sullivan S."/>
            <person name="Sone E.D."/>
            <person name="Koren S."/>
            <person name="Silverstein K.A.T."/>
            <person name="Beckman K.B."/>
            <person name="Gohl D.M."/>
        </authorList>
    </citation>
    <scope>NUCLEOTIDE SEQUENCE</scope>
    <source>
        <strain evidence="1">Duluth1</strain>
        <tissue evidence="1">Whole animal</tissue>
    </source>
</reference>
<dbReference type="EMBL" id="JAIWYP010000041">
    <property type="protein sequence ID" value="KAH3691229.1"/>
    <property type="molecule type" value="Genomic_DNA"/>
</dbReference>
<dbReference type="AlphaFoldDB" id="A0A9D3Y2P7"/>
<sequence>MSAQAGPSNRDPLRRVRMLRLRSQSLTGQVLSLGLNPKEPSFKKELDSEPESVAYAASFNTRVRNLNPLANLAIARKGAQI</sequence>
<organism evidence="1 2">
    <name type="scientific">Dreissena polymorpha</name>
    <name type="common">Zebra mussel</name>
    <name type="synonym">Mytilus polymorpha</name>
    <dbReference type="NCBI Taxonomy" id="45954"/>
    <lineage>
        <taxon>Eukaryota</taxon>
        <taxon>Metazoa</taxon>
        <taxon>Spiralia</taxon>
        <taxon>Lophotrochozoa</taxon>
        <taxon>Mollusca</taxon>
        <taxon>Bivalvia</taxon>
        <taxon>Autobranchia</taxon>
        <taxon>Heteroconchia</taxon>
        <taxon>Euheterodonta</taxon>
        <taxon>Imparidentia</taxon>
        <taxon>Neoheterodontei</taxon>
        <taxon>Myida</taxon>
        <taxon>Dreissenoidea</taxon>
        <taxon>Dreissenidae</taxon>
        <taxon>Dreissena</taxon>
    </lineage>
</organism>
<gene>
    <name evidence="1" type="ORF">DPMN_193176</name>
</gene>
<keyword evidence="2" id="KW-1185">Reference proteome</keyword>
<reference evidence="1" key="2">
    <citation type="submission" date="2020-11" db="EMBL/GenBank/DDBJ databases">
        <authorList>
            <person name="McCartney M.A."/>
            <person name="Auch B."/>
            <person name="Kono T."/>
            <person name="Mallez S."/>
            <person name="Becker A."/>
            <person name="Gohl D.M."/>
            <person name="Silverstein K.A.T."/>
            <person name="Koren S."/>
            <person name="Bechman K.B."/>
            <person name="Herman A."/>
            <person name="Abrahante J.E."/>
            <person name="Garbe J."/>
        </authorList>
    </citation>
    <scope>NUCLEOTIDE SEQUENCE</scope>
    <source>
        <strain evidence="1">Duluth1</strain>
        <tissue evidence="1">Whole animal</tissue>
    </source>
</reference>
<comment type="caution">
    <text evidence="1">The sequence shown here is derived from an EMBL/GenBank/DDBJ whole genome shotgun (WGS) entry which is preliminary data.</text>
</comment>
<name>A0A9D3Y2P7_DREPO</name>
<evidence type="ECO:0000313" key="2">
    <source>
        <dbReference type="Proteomes" id="UP000828390"/>
    </source>
</evidence>
<evidence type="ECO:0000313" key="1">
    <source>
        <dbReference type="EMBL" id="KAH3691229.1"/>
    </source>
</evidence>
<accession>A0A9D3Y2P7</accession>
<dbReference type="Proteomes" id="UP000828390">
    <property type="component" value="Unassembled WGS sequence"/>
</dbReference>